<dbReference type="Proteomes" id="UP001321473">
    <property type="component" value="Unassembled WGS sequence"/>
</dbReference>
<keyword evidence="2" id="KW-0732">Signal</keyword>
<keyword evidence="1" id="KW-1133">Transmembrane helix</keyword>
<proteinExistence type="predicted"/>
<feature type="transmembrane region" description="Helical" evidence="1">
    <location>
        <begin position="144"/>
        <end position="169"/>
    </location>
</feature>
<dbReference type="AlphaFoldDB" id="A0AAQ4EHQ1"/>
<evidence type="ECO:0000256" key="2">
    <source>
        <dbReference type="SAM" id="SignalP"/>
    </source>
</evidence>
<keyword evidence="1" id="KW-0472">Membrane</keyword>
<dbReference type="EMBL" id="JARKHS020015601">
    <property type="protein sequence ID" value="KAK8774286.1"/>
    <property type="molecule type" value="Genomic_DNA"/>
</dbReference>
<sequence>MSPGGLVLALLLALMPSIRTNFTEPDYNASTVVSSASEADIETYNVEQESSSPFMSDLGSDIVSRLAHPPYDASILEEAAANPTYDAVKENIAYHQPSVGSFTTFLWAVLVFFCLTSLGNTVHRAIACGTGEFRHRVTPSYMTFFVFLLVVLGILFVLMTLLLLCLVSTRDSMVDSVTEKVPAVLASTFNGLRGFVNLTVAQIALNRRTARMPKVGKVLGDGFDIAFKSFVASSATADVRIPFYHGDQECANDQRYFGSMANTRNNGRMGDKFQPMENQCAHVHQDQEQLFGDVSRAVAAATRSDRQKVYEILSDYASMMDESDCNVLPSHNSINQLEKDVHAFEDSKVRLFVRFDFLSLVVP</sequence>
<keyword evidence="4" id="KW-1185">Reference proteome</keyword>
<evidence type="ECO:0000256" key="1">
    <source>
        <dbReference type="SAM" id="Phobius"/>
    </source>
</evidence>
<accession>A0AAQ4EHQ1</accession>
<keyword evidence="1" id="KW-0812">Transmembrane</keyword>
<evidence type="ECO:0000313" key="4">
    <source>
        <dbReference type="Proteomes" id="UP001321473"/>
    </source>
</evidence>
<feature type="chain" id="PRO_5043015829" evidence="2">
    <location>
        <begin position="21"/>
        <end position="363"/>
    </location>
</feature>
<feature type="transmembrane region" description="Helical" evidence="1">
    <location>
        <begin position="104"/>
        <end position="123"/>
    </location>
</feature>
<reference evidence="3 4" key="1">
    <citation type="journal article" date="2023" name="Arcadia Sci">
        <title>De novo assembly of a long-read Amblyomma americanum tick genome.</title>
        <authorList>
            <person name="Chou S."/>
            <person name="Poskanzer K.E."/>
            <person name="Rollins M."/>
            <person name="Thuy-Boun P.S."/>
        </authorList>
    </citation>
    <scope>NUCLEOTIDE SEQUENCE [LARGE SCALE GENOMIC DNA]</scope>
    <source>
        <strain evidence="3">F_SG_1</strain>
        <tissue evidence="3">Salivary glands</tissue>
    </source>
</reference>
<name>A0AAQ4EHQ1_AMBAM</name>
<feature type="transmembrane region" description="Helical" evidence="1">
    <location>
        <begin position="181"/>
        <end position="205"/>
    </location>
</feature>
<comment type="caution">
    <text evidence="3">The sequence shown here is derived from an EMBL/GenBank/DDBJ whole genome shotgun (WGS) entry which is preliminary data.</text>
</comment>
<evidence type="ECO:0000313" key="3">
    <source>
        <dbReference type="EMBL" id="KAK8774286.1"/>
    </source>
</evidence>
<protein>
    <submittedName>
        <fullName evidence="3">Uncharacterized protein</fullName>
    </submittedName>
</protein>
<gene>
    <name evidence="3" type="ORF">V5799_011180</name>
</gene>
<feature type="signal peptide" evidence="2">
    <location>
        <begin position="1"/>
        <end position="20"/>
    </location>
</feature>
<organism evidence="3 4">
    <name type="scientific">Amblyomma americanum</name>
    <name type="common">Lone star tick</name>
    <dbReference type="NCBI Taxonomy" id="6943"/>
    <lineage>
        <taxon>Eukaryota</taxon>
        <taxon>Metazoa</taxon>
        <taxon>Ecdysozoa</taxon>
        <taxon>Arthropoda</taxon>
        <taxon>Chelicerata</taxon>
        <taxon>Arachnida</taxon>
        <taxon>Acari</taxon>
        <taxon>Parasitiformes</taxon>
        <taxon>Ixodida</taxon>
        <taxon>Ixodoidea</taxon>
        <taxon>Ixodidae</taxon>
        <taxon>Amblyomminae</taxon>
        <taxon>Amblyomma</taxon>
    </lineage>
</organism>